<gene>
    <name evidence="2" type="ORF">MAM_00673</name>
</gene>
<accession>A0A0B2WZF3</accession>
<evidence type="ECO:0000313" key="3">
    <source>
        <dbReference type="Proteomes" id="UP000030816"/>
    </source>
</evidence>
<comment type="caution">
    <text evidence="2">The sequence shown here is derived from an EMBL/GenBank/DDBJ whole genome shotgun (WGS) entry which is preliminary data.</text>
</comment>
<proteinExistence type="predicted"/>
<evidence type="ECO:0000256" key="1">
    <source>
        <dbReference type="SAM" id="MobiDB-lite"/>
    </source>
</evidence>
<organism evidence="2 3">
    <name type="scientific">Metarhizium album (strain ARSEF 1941)</name>
    <dbReference type="NCBI Taxonomy" id="1081103"/>
    <lineage>
        <taxon>Eukaryota</taxon>
        <taxon>Fungi</taxon>
        <taxon>Dikarya</taxon>
        <taxon>Ascomycota</taxon>
        <taxon>Pezizomycotina</taxon>
        <taxon>Sordariomycetes</taxon>
        <taxon>Hypocreomycetidae</taxon>
        <taxon>Hypocreales</taxon>
        <taxon>Clavicipitaceae</taxon>
        <taxon>Metarhizium</taxon>
    </lineage>
</organism>
<dbReference type="STRING" id="1081103.A0A0B2WZF3"/>
<dbReference type="Proteomes" id="UP000030816">
    <property type="component" value="Unassembled WGS sequence"/>
</dbReference>
<feature type="compositionally biased region" description="Polar residues" evidence="1">
    <location>
        <begin position="114"/>
        <end position="129"/>
    </location>
</feature>
<evidence type="ECO:0000313" key="2">
    <source>
        <dbReference type="EMBL" id="KHO01672.1"/>
    </source>
</evidence>
<name>A0A0B2WZF3_METAS</name>
<dbReference type="GeneID" id="63735128"/>
<feature type="region of interest" description="Disordered" evidence="1">
    <location>
        <begin position="109"/>
        <end position="131"/>
    </location>
</feature>
<dbReference type="RefSeq" id="XP_040682737.1">
    <property type="nucleotide sequence ID" value="XM_040819472.1"/>
</dbReference>
<dbReference type="EMBL" id="AZHE01000001">
    <property type="protein sequence ID" value="KHO01672.1"/>
    <property type="molecule type" value="Genomic_DNA"/>
</dbReference>
<feature type="region of interest" description="Disordered" evidence="1">
    <location>
        <begin position="1"/>
        <end position="80"/>
    </location>
</feature>
<reference evidence="2 3" key="1">
    <citation type="journal article" date="2014" name="Proc. Natl. Acad. Sci. U.S.A.">
        <title>Trajectory and genomic determinants of fungal-pathogen speciation and host adaptation.</title>
        <authorList>
            <person name="Hu X."/>
            <person name="Xiao G."/>
            <person name="Zheng P."/>
            <person name="Shang Y."/>
            <person name="Su Y."/>
            <person name="Zhang X."/>
            <person name="Liu X."/>
            <person name="Zhan S."/>
            <person name="St Leger R.J."/>
            <person name="Wang C."/>
        </authorList>
    </citation>
    <scope>NUCLEOTIDE SEQUENCE [LARGE SCALE GENOMIC DNA]</scope>
    <source>
        <strain evidence="2 3">ARSEF 1941</strain>
    </source>
</reference>
<dbReference type="AlphaFoldDB" id="A0A0B2WZF3"/>
<protein>
    <submittedName>
        <fullName evidence="2">Uncharacterized protein</fullName>
    </submittedName>
</protein>
<keyword evidence="3" id="KW-1185">Reference proteome</keyword>
<dbReference type="HOGENOM" id="CLU_725787_0_0_1"/>
<dbReference type="OrthoDB" id="3439669at2759"/>
<sequence length="378" mass="41946">MPSQSQQGDEPSHMEVIDLTADLTGGFTDPTLEPRVPSAHAVETSSSDDLSDDNTADNETTHGDFEQTDADAVAPCGAPEAALETRADHFENDSDSSKSDDEFDQEVGDFINFDNGNADSDSDAGSNTDLEPGCLETCQARWEKTHDKSQMRKFRIGESKQLIAEFRAKLLVMKTENRRLRGELAAAAAARSGTSRRTEAQWPQYLKWYLRRELARLPAGLGSYQNIYRLSCREMNIPPHPSRVLPGLVLREPSPEGDVPGAVESTAVTRNGYFDQLPHMAQFRVLENLLCFYGQKVHVLTRLDPYHKPSLSSGVLGNDPERPQPLRRFHVGDSSVSLTYATLPKVLLAPLVVCKKWLFWGAHLFYGQNTFAFSSLGE</sequence>